<evidence type="ECO:0000313" key="5">
    <source>
        <dbReference type="Proteomes" id="UP000530320"/>
    </source>
</evidence>
<dbReference type="InterPro" id="IPR010998">
    <property type="entry name" value="Integrase_recombinase_N"/>
</dbReference>
<feature type="region of interest" description="Disordered" evidence="3">
    <location>
        <begin position="1"/>
        <end position="29"/>
    </location>
</feature>
<dbReference type="AlphaFoldDB" id="A0A7W4K2S2"/>
<dbReference type="Proteomes" id="UP000530320">
    <property type="component" value="Unassembled WGS sequence"/>
</dbReference>
<dbReference type="GO" id="GO:0003677">
    <property type="term" value="F:DNA binding"/>
    <property type="evidence" value="ECO:0007669"/>
    <property type="project" value="UniProtKB-KW"/>
</dbReference>
<keyword evidence="1" id="KW-0238">DNA-binding</keyword>
<comment type="caution">
    <text evidence="4">The sequence shown here is derived from an EMBL/GenBank/DDBJ whole genome shotgun (WGS) entry which is preliminary data.</text>
</comment>
<evidence type="ECO:0000256" key="3">
    <source>
        <dbReference type="SAM" id="MobiDB-lite"/>
    </source>
</evidence>
<dbReference type="GO" id="GO:0015074">
    <property type="term" value="P:DNA integration"/>
    <property type="evidence" value="ECO:0007669"/>
    <property type="project" value="InterPro"/>
</dbReference>
<organism evidence="4 5">
    <name type="scientific">Gluconacetobacter dulcium</name>
    <dbReference type="NCBI Taxonomy" id="2729096"/>
    <lineage>
        <taxon>Bacteria</taxon>
        <taxon>Pseudomonadati</taxon>
        <taxon>Pseudomonadota</taxon>
        <taxon>Alphaproteobacteria</taxon>
        <taxon>Acetobacterales</taxon>
        <taxon>Acetobacteraceae</taxon>
        <taxon>Gluconacetobacter</taxon>
    </lineage>
</organism>
<dbReference type="RefSeq" id="WP_183010110.1">
    <property type="nucleotide sequence ID" value="NZ_JABEQP010000015.1"/>
</dbReference>
<dbReference type="Gene3D" id="1.10.150.130">
    <property type="match status" value="1"/>
</dbReference>
<reference evidence="4 5" key="1">
    <citation type="submission" date="2020-04" db="EMBL/GenBank/DDBJ databases">
        <title>Description of novel Gluconacetobacter.</title>
        <authorList>
            <person name="Sombolestani A."/>
        </authorList>
    </citation>
    <scope>NUCLEOTIDE SEQUENCE [LARGE SCALE GENOMIC DNA]</scope>
    <source>
        <strain evidence="4 5">LMG 22058</strain>
    </source>
</reference>
<dbReference type="EMBL" id="JABEQP010000015">
    <property type="protein sequence ID" value="MBB2199127.1"/>
    <property type="molecule type" value="Genomic_DNA"/>
</dbReference>
<protein>
    <submittedName>
        <fullName evidence="4">Uncharacterized protein</fullName>
    </submittedName>
</protein>
<dbReference type="InterPro" id="IPR011010">
    <property type="entry name" value="DNA_brk_join_enz"/>
</dbReference>
<proteinExistence type="predicted"/>
<dbReference type="SUPFAM" id="SSF56349">
    <property type="entry name" value="DNA breaking-rejoining enzymes"/>
    <property type="match status" value="1"/>
</dbReference>
<name>A0A7W4K2S2_9PROT</name>
<sequence length="250" mass="26679">MTLDPREQSDRRVPVLSPGRGRPALSPTAAKSDATRAAYATSWQAWCAWCGGRGASPLPVDPALAGSWLHSRARSGRTRASLAVDRAALADAQRAAGLAWENDPRLGRAIARGRARPAGADPTAALRRAAAACDHSLRGSRDRALLLLAAERFTGAALAALDVEHLEPLVGGGLRLTSCAPFTSRPSVRELARRLGDPDCAVEAVELWRRRGQRRFGALFTGISRADRPGDRLSADMVRVLLRRARTASG</sequence>
<evidence type="ECO:0000256" key="1">
    <source>
        <dbReference type="ARBA" id="ARBA00023125"/>
    </source>
</evidence>
<keyword evidence="2" id="KW-0233">DNA recombination</keyword>
<gene>
    <name evidence="4" type="ORF">HLH44_17035</name>
</gene>
<accession>A0A7W4K2S2</accession>
<dbReference type="GO" id="GO:0006310">
    <property type="term" value="P:DNA recombination"/>
    <property type="evidence" value="ECO:0007669"/>
    <property type="project" value="UniProtKB-KW"/>
</dbReference>
<dbReference type="InterPro" id="IPR013762">
    <property type="entry name" value="Integrase-like_cat_sf"/>
</dbReference>
<evidence type="ECO:0000256" key="2">
    <source>
        <dbReference type="ARBA" id="ARBA00023172"/>
    </source>
</evidence>
<evidence type="ECO:0000313" key="4">
    <source>
        <dbReference type="EMBL" id="MBB2199127.1"/>
    </source>
</evidence>
<feature type="compositionally biased region" description="Basic and acidic residues" evidence="3">
    <location>
        <begin position="1"/>
        <end position="13"/>
    </location>
</feature>
<dbReference type="Gene3D" id="1.10.443.10">
    <property type="entry name" value="Intergrase catalytic core"/>
    <property type="match status" value="1"/>
</dbReference>
<dbReference type="SUPFAM" id="SSF47823">
    <property type="entry name" value="lambda integrase-like, N-terminal domain"/>
    <property type="match status" value="1"/>
</dbReference>